<proteinExistence type="predicted"/>
<dbReference type="EMBL" id="JAKVPQ010000010">
    <property type="protein sequence ID" value="MCH4286008.1"/>
    <property type="molecule type" value="Genomic_DNA"/>
</dbReference>
<dbReference type="Pfam" id="PF13472">
    <property type="entry name" value="Lipase_GDSL_2"/>
    <property type="match status" value="1"/>
</dbReference>
<gene>
    <name evidence="2" type="ORF">LQE99_12840</name>
</gene>
<dbReference type="Gene3D" id="3.40.50.1110">
    <property type="entry name" value="SGNH hydrolase"/>
    <property type="match status" value="1"/>
</dbReference>
<protein>
    <submittedName>
        <fullName evidence="2">GDSL-type esterase/lipase family protein</fullName>
    </submittedName>
</protein>
<dbReference type="SUPFAM" id="SSF52266">
    <property type="entry name" value="SGNH hydrolase"/>
    <property type="match status" value="1"/>
</dbReference>
<evidence type="ECO:0000313" key="3">
    <source>
        <dbReference type="Proteomes" id="UP001202402"/>
    </source>
</evidence>
<accession>A0ABS9R8L1</accession>
<dbReference type="Proteomes" id="UP001202402">
    <property type="component" value="Unassembled WGS sequence"/>
</dbReference>
<sequence>MDAKEYERLRKEKSYKRIIADEKQGRAIYRMLPYYEDSVLLGDSIAESILDFRLLRKNNVLARRGKCIDMIDEDIEKVFVLCPKIIYMEFGKNDILHFHKDVKAFISVYAEKILKIKDTLPDVKIYVNSIIPMQKEVMEKNGGQAVLDEFNEGLYLMCQHFHLTYIDNQALVDWNDETFEFDGIHPKYPYYSL</sequence>
<organism evidence="2 3">
    <name type="scientific">Amedibacillus hominis</name>
    <dbReference type="NCBI Taxonomy" id="2897776"/>
    <lineage>
        <taxon>Bacteria</taxon>
        <taxon>Bacillati</taxon>
        <taxon>Bacillota</taxon>
        <taxon>Erysipelotrichia</taxon>
        <taxon>Erysipelotrichales</taxon>
        <taxon>Erysipelotrichaceae</taxon>
        <taxon>Amedibacillus</taxon>
    </lineage>
</organism>
<dbReference type="RefSeq" id="WP_117453569.1">
    <property type="nucleotide sequence ID" value="NZ_JAKVPQ010000010.1"/>
</dbReference>
<name>A0ABS9R8L1_9FIRM</name>
<keyword evidence="3" id="KW-1185">Reference proteome</keyword>
<evidence type="ECO:0000259" key="1">
    <source>
        <dbReference type="Pfam" id="PF13472"/>
    </source>
</evidence>
<comment type="caution">
    <text evidence="2">The sequence shown here is derived from an EMBL/GenBank/DDBJ whole genome shotgun (WGS) entry which is preliminary data.</text>
</comment>
<dbReference type="InterPro" id="IPR036514">
    <property type="entry name" value="SGNH_hydro_sf"/>
</dbReference>
<dbReference type="InterPro" id="IPR013830">
    <property type="entry name" value="SGNH_hydro"/>
</dbReference>
<feature type="domain" description="SGNH hydrolase-type esterase" evidence="1">
    <location>
        <begin position="55"/>
        <end position="186"/>
    </location>
</feature>
<reference evidence="2 3" key="1">
    <citation type="submission" date="2022-02" db="EMBL/GenBank/DDBJ databases">
        <title>Genome of Erysipelotrichaceae sp. nov. NSJ-176 isolated from human feces.</title>
        <authorList>
            <person name="Abdugheni R."/>
        </authorList>
    </citation>
    <scope>NUCLEOTIDE SEQUENCE [LARGE SCALE GENOMIC DNA]</scope>
    <source>
        <strain evidence="2 3">NSJ-176</strain>
    </source>
</reference>
<evidence type="ECO:0000313" key="2">
    <source>
        <dbReference type="EMBL" id="MCH4286008.1"/>
    </source>
</evidence>